<dbReference type="InterPro" id="IPR013083">
    <property type="entry name" value="Znf_RING/FYVE/PHD"/>
</dbReference>
<dbReference type="Gene3D" id="3.30.40.10">
    <property type="entry name" value="Zinc/RING finger domain, C3HC4 (zinc finger)"/>
    <property type="match status" value="3"/>
</dbReference>
<dbReference type="PANTHER" id="PTHR10131">
    <property type="entry name" value="TNF RECEPTOR ASSOCIATED FACTOR"/>
    <property type="match status" value="1"/>
</dbReference>
<evidence type="ECO:0000313" key="11">
    <source>
        <dbReference type="EMBL" id="EGC40448.1"/>
    </source>
</evidence>
<dbReference type="AlphaFoldDB" id="F0Z6I8"/>
<evidence type="ECO:0000259" key="10">
    <source>
        <dbReference type="PROSITE" id="PS50145"/>
    </source>
</evidence>
<dbReference type="PANTHER" id="PTHR10131:SF159">
    <property type="entry name" value="RING-TYPE DOMAIN-CONTAINING PROTEIN"/>
    <property type="match status" value="1"/>
</dbReference>
<dbReference type="InterPro" id="IPR001841">
    <property type="entry name" value="Znf_RING"/>
</dbReference>
<evidence type="ECO:0000256" key="3">
    <source>
        <dbReference type="ARBA" id="ARBA00022490"/>
    </source>
</evidence>
<comment type="function">
    <text evidence="1">Probable adapter protein and signal transducer that links members of the tumor necrosis factor receptor family to different signaling pathways by association with the receptor cytoplasmic domain and kinases.</text>
</comment>
<dbReference type="Proteomes" id="UP000001064">
    <property type="component" value="Unassembled WGS sequence"/>
</dbReference>
<dbReference type="PROSITE" id="PS50145">
    <property type="entry name" value="ZF_TRAF"/>
    <property type="match status" value="1"/>
</dbReference>
<dbReference type="RefSeq" id="XP_003282995.1">
    <property type="nucleotide sequence ID" value="XM_003282947.1"/>
</dbReference>
<feature type="zinc finger region" description="TRAF-type" evidence="8">
    <location>
        <begin position="178"/>
        <end position="228"/>
    </location>
</feature>
<feature type="domain" description="RING-type" evidence="9">
    <location>
        <begin position="31"/>
        <end position="71"/>
    </location>
</feature>
<dbReference type="EMBL" id="GL870942">
    <property type="protein sequence ID" value="EGC40448.1"/>
    <property type="molecule type" value="Genomic_DNA"/>
</dbReference>
<dbReference type="GeneID" id="10503428"/>
<dbReference type="GO" id="GO:0008270">
    <property type="term" value="F:zinc ion binding"/>
    <property type="evidence" value="ECO:0007669"/>
    <property type="project" value="UniProtKB-KW"/>
</dbReference>
<keyword evidence="7 8" id="KW-0862">Zinc</keyword>
<evidence type="ECO:0000259" key="9">
    <source>
        <dbReference type="PROSITE" id="PS50089"/>
    </source>
</evidence>
<feature type="domain" description="TRAF-type" evidence="10">
    <location>
        <begin position="178"/>
        <end position="228"/>
    </location>
</feature>
<evidence type="ECO:0000256" key="5">
    <source>
        <dbReference type="ARBA" id="ARBA00022737"/>
    </source>
</evidence>
<dbReference type="SUPFAM" id="SSF49599">
    <property type="entry name" value="TRAF domain-like"/>
    <property type="match status" value="1"/>
</dbReference>
<dbReference type="PROSITE" id="PS50089">
    <property type="entry name" value="ZF_RING_2"/>
    <property type="match status" value="1"/>
</dbReference>
<dbReference type="KEGG" id="dpp:DICPUDRAFT_74017"/>
<name>F0Z6I8_DICPU</name>
<proteinExistence type="predicted"/>
<evidence type="ECO:0000256" key="8">
    <source>
        <dbReference type="PROSITE-ProRule" id="PRU00207"/>
    </source>
</evidence>
<keyword evidence="4 8" id="KW-0479">Metal-binding</keyword>
<dbReference type="Pfam" id="PF13923">
    <property type="entry name" value="zf-C3HC4_2"/>
    <property type="match status" value="1"/>
</dbReference>
<dbReference type="eggNOG" id="KOG0297">
    <property type="taxonomic scope" value="Eukaryota"/>
</dbReference>
<protein>
    <recommendedName>
        <fullName evidence="13">RING-type domain-containing protein</fullName>
    </recommendedName>
</protein>
<keyword evidence="5" id="KW-0677">Repeat</keyword>
<sequence length="395" mass="46406">MEIIVGEIPKKINILDIIAIKESEVEEELVCSICANIMIDPTSSLLCSSHVFCKACLVKWLEKSQSCPTCRCEVPKDTEYALVLKVEFEDKINNIKVHCPYAFKDDSFEEIDHDHGCKEIITVSKFRQHINQCIYQFKKICGMMRLYEMHNHYEKECPYVILECIYCSKQYRRGNTESHLKKCQKVLVECGNGCIEKFARSEIEQHSKDCPNRIVECQFKDFGCTDTFKFGQYKEHSSLYDNHRDFLFKKVEVLSLQVCSLNNQIMTFKETIDEQNSQISQLRNLVLKRKVLFFHQSLLEKVIKRKSISVSYSSKDHAFDKNKRYYYMHLNKESLDEYSNFDMVITIGDKIILDVKDQCFSIRKEISYEFEFNSVDNSFLQGNNVIKTFYLHLTA</sequence>
<dbReference type="InterPro" id="IPR001293">
    <property type="entry name" value="Znf_TRAF"/>
</dbReference>
<keyword evidence="12" id="KW-1185">Reference proteome</keyword>
<evidence type="ECO:0000256" key="1">
    <source>
        <dbReference type="ARBA" id="ARBA00003051"/>
    </source>
</evidence>
<accession>F0Z6I8</accession>
<evidence type="ECO:0000256" key="2">
    <source>
        <dbReference type="ARBA" id="ARBA00004496"/>
    </source>
</evidence>
<evidence type="ECO:0000313" key="12">
    <source>
        <dbReference type="Proteomes" id="UP000001064"/>
    </source>
</evidence>
<reference evidence="12" key="1">
    <citation type="journal article" date="2011" name="Genome Biol.">
        <title>Comparative genomics of the social amoebae Dictyostelium discoideum and Dictyostelium purpureum.</title>
        <authorList>
            <consortium name="US DOE Joint Genome Institute (JGI-PGF)"/>
            <person name="Sucgang R."/>
            <person name="Kuo A."/>
            <person name="Tian X."/>
            <person name="Salerno W."/>
            <person name="Parikh A."/>
            <person name="Feasley C.L."/>
            <person name="Dalin E."/>
            <person name="Tu H."/>
            <person name="Huang E."/>
            <person name="Barry K."/>
            <person name="Lindquist E."/>
            <person name="Shapiro H."/>
            <person name="Bruce D."/>
            <person name="Schmutz J."/>
            <person name="Salamov A."/>
            <person name="Fey P."/>
            <person name="Gaudet P."/>
            <person name="Anjard C."/>
            <person name="Babu M.M."/>
            <person name="Basu S."/>
            <person name="Bushmanova Y."/>
            <person name="van der Wel H."/>
            <person name="Katoh-Kurasawa M."/>
            <person name="Dinh C."/>
            <person name="Coutinho P.M."/>
            <person name="Saito T."/>
            <person name="Elias M."/>
            <person name="Schaap P."/>
            <person name="Kay R.R."/>
            <person name="Henrissat B."/>
            <person name="Eichinger L."/>
            <person name="Rivero F."/>
            <person name="Putnam N.H."/>
            <person name="West C.M."/>
            <person name="Loomis W.F."/>
            <person name="Chisholm R.L."/>
            <person name="Shaulsky G."/>
            <person name="Strassmann J.E."/>
            <person name="Queller D.C."/>
            <person name="Kuspa A."/>
            <person name="Grigoriev I.V."/>
        </authorList>
    </citation>
    <scope>NUCLEOTIDE SEQUENCE [LARGE SCALE GENOMIC DNA]</scope>
    <source>
        <strain evidence="12">QSDP1</strain>
    </source>
</reference>
<keyword evidence="6 8" id="KW-0863">Zinc-finger</keyword>
<dbReference type="GO" id="GO:0005737">
    <property type="term" value="C:cytoplasm"/>
    <property type="evidence" value="ECO:0000318"/>
    <property type="project" value="GO_Central"/>
</dbReference>
<evidence type="ECO:0000256" key="6">
    <source>
        <dbReference type="ARBA" id="ARBA00022771"/>
    </source>
</evidence>
<keyword evidence="3" id="KW-0963">Cytoplasm</keyword>
<dbReference type="STRING" id="5786.F0Z6I8"/>
<dbReference type="VEuPathDB" id="AmoebaDB:DICPUDRAFT_74017"/>
<dbReference type="SUPFAM" id="SSF57850">
    <property type="entry name" value="RING/U-box"/>
    <property type="match status" value="1"/>
</dbReference>
<dbReference type="OrthoDB" id="28579at2759"/>
<evidence type="ECO:0000256" key="7">
    <source>
        <dbReference type="ARBA" id="ARBA00022833"/>
    </source>
</evidence>
<comment type="subcellular location">
    <subcellularLocation>
        <location evidence="2">Cytoplasm</location>
    </subcellularLocation>
</comment>
<organism evidence="11 12">
    <name type="scientific">Dictyostelium purpureum</name>
    <name type="common">Slime mold</name>
    <dbReference type="NCBI Taxonomy" id="5786"/>
    <lineage>
        <taxon>Eukaryota</taxon>
        <taxon>Amoebozoa</taxon>
        <taxon>Evosea</taxon>
        <taxon>Eumycetozoa</taxon>
        <taxon>Dictyostelia</taxon>
        <taxon>Dictyosteliales</taxon>
        <taxon>Dictyosteliaceae</taxon>
        <taxon>Dictyostelium</taxon>
    </lineage>
</organism>
<dbReference type="OMA" id="FASCENI"/>
<evidence type="ECO:0008006" key="13">
    <source>
        <dbReference type="Google" id="ProtNLM"/>
    </source>
</evidence>
<gene>
    <name evidence="11" type="ORF">DICPUDRAFT_74017</name>
</gene>
<evidence type="ECO:0000256" key="4">
    <source>
        <dbReference type="ARBA" id="ARBA00022723"/>
    </source>
</evidence>
<dbReference type="InParanoid" id="F0Z6I8"/>
<dbReference type="Pfam" id="PF02176">
    <property type="entry name" value="zf-TRAF"/>
    <property type="match status" value="1"/>
</dbReference>